<protein>
    <submittedName>
        <fullName evidence="1">Uncharacterized protein</fullName>
    </submittedName>
</protein>
<dbReference type="Proteomes" id="UP001501231">
    <property type="component" value="Unassembled WGS sequence"/>
</dbReference>
<comment type="caution">
    <text evidence="1">The sequence shown here is derived from an EMBL/GenBank/DDBJ whole genome shotgun (WGS) entry which is preliminary data.</text>
</comment>
<name>A0ABP5X418_9ACTN</name>
<sequence length="177" mass="18302">MSDGVDGYLVVGRNDRPLSDLYVLRSFLPAVAGNRPRADGWQICDLDAGAAIADSVTLLVDIAAETNAPALLGSVLDTGRAAVEGFSGAGGYWRAVLPAGPGADQRPVEEVAACVARWASAARHTVAAAPIAEFLRAPSRSQVDGMFEELLSLLGLPDTAEAAPEALAAGPYPVFKE</sequence>
<reference evidence="2" key="1">
    <citation type="journal article" date="2019" name="Int. J. Syst. Evol. Microbiol.">
        <title>The Global Catalogue of Microorganisms (GCM) 10K type strain sequencing project: providing services to taxonomists for standard genome sequencing and annotation.</title>
        <authorList>
            <consortium name="The Broad Institute Genomics Platform"/>
            <consortium name="The Broad Institute Genome Sequencing Center for Infectious Disease"/>
            <person name="Wu L."/>
            <person name="Ma J."/>
        </authorList>
    </citation>
    <scope>NUCLEOTIDE SEQUENCE [LARGE SCALE GENOMIC DNA]</scope>
    <source>
        <strain evidence="2">JCM 3325</strain>
    </source>
</reference>
<evidence type="ECO:0000313" key="1">
    <source>
        <dbReference type="EMBL" id="GAA2444576.1"/>
    </source>
</evidence>
<keyword evidence="2" id="KW-1185">Reference proteome</keyword>
<evidence type="ECO:0000313" key="2">
    <source>
        <dbReference type="Proteomes" id="UP001501231"/>
    </source>
</evidence>
<dbReference type="RefSeq" id="WP_344595099.1">
    <property type="nucleotide sequence ID" value="NZ_BAAARW010000028.1"/>
</dbReference>
<organism evidence="1 2">
    <name type="scientific">Actinomadura vinacea</name>
    <dbReference type="NCBI Taxonomy" id="115336"/>
    <lineage>
        <taxon>Bacteria</taxon>
        <taxon>Bacillati</taxon>
        <taxon>Actinomycetota</taxon>
        <taxon>Actinomycetes</taxon>
        <taxon>Streptosporangiales</taxon>
        <taxon>Thermomonosporaceae</taxon>
        <taxon>Actinomadura</taxon>
    </lineage>
</organism>
<accession>A0ABP5X418</accession>
<proteinExistence type="predicted"/>
<gene>
    <name evidence="1" type="ORF">GCM10010191_71590</name>
</gene>
<dbReference type="EMBL" id="BAAARW010000028">
    <property type="protein sequence ID" value="GAA2444576.1"/>
    <property type="molecule type" value="Genomic_DNA"/>
</dbReference>